<dbReference type="NCBIfam" id="NF006960">
    <property type="entry name" value="PRK09437.1"/>
    <property type="match status" value="1"/>
</dbReference>
<dbReference type="GO" id="GO:0045454">
    <property type="term" value="P:cell redox homeostasis"/>
    <property type="evidence" value="ECO:0007669"/>
    <property type="project" value="TreeGrafter"/>
</dbReference>
<dbReference type="InterPro" id="IPR050924">
    <property type="entry name" value="Peroxiredoxin_BCP/PrxQ"/>
</dbReference>
<evidence type="ECO:0000256" key="9">
    <source>
        <dbReference type="ARBA" id="ARBA00032824"/>
    </source>
</evidence>
<evidence type="ECO:0000256" key="4">
    <source>
        <dbReference type="ARBA" id="ARBA00022559"/>
    </source>
</evidence>
<dbReference type="GO" id="GO:0008379">
    <property type="term" value="F:thioredoxin peroxidase activity"/>
    <property type="evidence" value="ECO:0007669"/>
    <property type="project" value="TreeGrafter"/>
</dbReference>
<dbReference type="SUPFAM" id="SSF52833">
    <property type="entry name" value="Thioredoxin-like"/>
    <property type="match status" value="1"/>
</dbReference>
<dbReference type="FunFam" id="3.40.30.10:FF:000007">
    <property type="entry name" value="Thioredoxin-dependent thiol peroxidase"/>
    <property type="match status" value="1"/>
</dbReference>
<dbReference type="eggNOG" id="COG1225">
    <property type="taxonomic scope" value="Bacteria"/>
</dbReference>
<name>B8HHA8_PSECP</name>
<evidence type="ECO:0000256" key="1">
    <source>
        <dbReference type="ARBA" id="ARBA00003330"/>
    </source>
</evidence>
<dbReference type="InterPro" id="IPR000866">
    <property type="entry name" value="AhpC/TSA"/>
</dbReference>
<dbReference type="PANTHER" id="PTHR42801">
    <property type="entry name" value="THIOREDOXIN-DEPENDENT PEROXIDE REDUCTASE"/>
    <property type="match status" value="1"/>
</dbReference>
<evidence type="ECO:0000256" key="8">
    <source>
        <dbReference type="ARBA" id="ARBA00023284"/>
    </source>
</evidence>
<dbReference type="AlphaFoldDB" id="B8HHA8"/>
<dbReference type="EC" id="1.11.1.24" evidence="3"/>
<evidence type="ECO:0000256" key="2">
    <source>
        <dbReference type="ARBA" id="ARBA00011245"/>
    </source>
</evidence>
<dbReference type="Proteomes" id="UP000002505">
    <property type="component" value="Chromosome"/>
</dbReference>
<dbReference type="Pfam" id="PF00578">
    <property type="entry name" value="AhpC-TSA"/>
    <property type="match status" value="1"/>
</dbReference>
<dbReference type="KEGG" id="ach:Achl_3442"/>
<dbReference type="Gene3D" id="3.40.30.10">
    <property type="entry name" value="Glutaredoxin"/>
    <property type="match status" value="1"/>
</dbReference>
<feature type="region of interest" description="Disordered" evidence="13">
    <location>
        <begin position="1"/>
        <end position="25"/>
    </location>
</feature>
<evidence type="ECO:0000256" key="12">
    <source>
        <dbReference type="ARBA" id="ARBA00049091"/>
    </source>
</evidence>
<dbReference type="RefSeq" id="WP_015938593.1">
    <property type="nucleotide sequence ID" value="NC_011886.1"/>
</dbReference>
<dbReference type="GO" id="GO:0034599">
    <property type="term" value="P:cellular response to oxidative stress"/>
    <property type="evidence" value="ECO:0007669"/>
    <property type="project" value="TreeGrafter"/>
</dbReference>
<dbReference type="PANTHER" id="PTHR42801:SF4">
    <property type="entry name" value="AHPC_TSA FAMILY PROTEIN"/>
    <property type="match status" value="1"/>
</dbReference>
<keyword evidence="16" id="KW-1185">Reference proteome</keyword>
<keyword evidence="5" id="KW-0049">Antioxidant</keyword>
<keyword evidence="6" id="KW-0560">Oxidoreductase</keyword>
<comment type="subunit">
    <text evidence="2">Monomer.</text>
</comment>
<evidence type="ECO:0000313" key="16">
    <source>
        <dbReference type="Proteomes" id="UP000002505"/>
    </source>
</evidence>
<evidence type="ECO:0000256" key="5">
    <source>
        <dbReference type="ARBA" id="ARBA00022862"/>
    </source>
</evidence>
<evidence type="ECO:0000259" key="14">
    <source>
        <dbReference type="PROSITE" id="PS51352"/>
    </source>
</evidence>
<evidence type="ECO:0000256" key="13">
    <source>
        <dbReference type="SAM" id="MobiDB-lite"/>
    </source>
</evidence>
<organism evidence="15 16">
    <name type="scientific">Pseudarthrobacter chlorophenolicus (strain ATCC 700700 / DSM 12829 / CIP 107037 / JCM 12360 / KCTC 9906 / NCIMB 13794 / A6)</name>
    <name type="common">Arthrobacter chlorophenolicus</name>
    <dbReference type="NCBI Taxonomy" id="452863"/>
    <lineage>
        <taxon>Bacteria</taxon>
        <taxon>Bacillati</taxon>
        <taxon>Actinomycetota</taxon>
        <taxon>Actinomycetes</taxon>
        <taxon>Micrococcales</taxon>
        <taxon>Micrococcaceae</taxon>
        <taxon>Pseudarthrobacter</taxon>
    </lineage>
</organism>
<evidence type="ECO:0000256" key="10">
    <source>
        <dbReference type="ARBA" id="ARBA00038489"/>
    </source>
</evidence>
<evidence type="ECO:0000256" key="6">
    <source>
        <dbReference type="ARBA" id="ARBA00023002"/>
    </source>
</evidence>
<sequence length="180" mass="18821">MTTAPNNTVPTNTVPTNTAPNNTAPYAARLQPGSPAPAFTLPDAGGNPVSLESFQGRNVIVYFYPKAATPGCTTEACDFRDNLASLQGRGYDVLGVSPDAPEALAGFTADHSLTFPLLSDRDHAVARAYGAWGEKLVNGEIVEGVLRSTVVVGPDGRAILAQYQVDAQGHVAALREELGL</sequence>
<comment type="function">
    <text evidence="1">Thiol-specific peroxidase that catalyzes the reduction of hydrogen peroxide and organic hydroperoxides to water and alcohols, respectively. Plays a role in cell protection against oxidative stress by detoxifying peroxides and as sensor of hydrogen peroxide-mediated signaling events.</text>
</comment>
<dbReference type="PROSITE" id="PS51352">
    <property type="entry name" value="THIOREDOXIN_2"/>
    <property type="match status" value="1"/>
</dbReference>
<dbReference type="InterPro" id="IPR013766">
    <property type="entry name" value="Thioredoxin_domain"/>
</dbReference>
<dbReference type="HOGENOM" id="CLU_042529_14_1_11"/>
<keyword evidence="8" id="KW-0676">Redox-active center</keyword>
<evidence type="ECO:0000256" key="3">
    <source>
        <dbReference type="ARBA" id="ARBA00013017"/>
    </source>
</evidence>
<reference evidence="15" key="1">
    <citation type="submission" date="2009-01" db="EMBL/GenBank/DDBJ databases">
        <title>Complete sequence of chromosome of Arthrobacter chlorophenolicus A6.</title>
        <authorList>
            <consortium name="US DOE Joint Genome Institute"/>
            <person name="Lucas S."/>
            <person name="Copeland A."/>
            <person name="Lapidus A."/>
            <person name="Glavina del Rio T."/>
            <person name="Tice H."/>
            <person name="Bruce D."/>
            <person name="Goodwin L."/>
            <person name="Pitluck S."/>
            <person name="Goltsman E."/>
            <person name="Clum A."/>
            <person name="Larimer F."/>
            <person name="Land M."/>
            <person name="Hauser L."/>
            <person name="Kyrpides N."/>
            <person name="Mikhailova N."/>
            <person name="Jansson J."/>
            <person name="Richardson P."/>
        </authorList>
    </citation>
    <scope>NUCLEOTIDE SEQUENCE [LARGE SCALE GENOMIC DNA]</scope>
    <source>
        <strain evidence="15">A6</strain>
    </source>
</reference>
<dbReference type="EMBL" id="CP001341">
    <property type="protein sequence ID" value="ACL41399.1"/>
    <property type="molecule type" value="Genomic_DNA"/>
</dbReference>
<dbReference type="STRING" id="452863.Achl_3442"/>
<dbReference type="GO" id="GO:0005737">
    <property type="term" value="C:cytoplasm"/>
    <property type="evidence" value="ECO:0007669"/>
    <property type="project" value="TreeGrafter"/>
</dbReference>
<feature type="domain" description="Thioredoxin" evidence="14">
    <location>
        <begin position="30"/>
        <end position="180"/>
    </location>
</feature>
<comment type="similarity">
    <text evidence="10">Belongs to the peroxiredoxin family. BCP/PrxQ subfamily.</text>
</comment>
<proteinExistence type="inferred from homology"/>
<accession>B8HHA8</accession>
<dbReference type="InterPro" id="IPR036249">
    <property type="entry name" value="Thioredoxin-like_sf"/>
</dbReference>
<protein>
    <recommendedName>
        <fullName evidence="3">thioredoxin-dependent peroxiredoxin</fullName>
        <ecNumber evidence="3">1.11.1.24</ecNumber>
    </recommendedName>
    <alternativeName>
        <fullName evidence="11">Bacterioferritin comigratory protein</fullName>
    </alternativeName>
    <alternativeName>
        <fullName evidence="9">Thioredoxin peroxidase</fullName>
    </alternativeName>
</protein>
<evidence type="ECO:0000256" key="7">
    <source>
        <dbReference type="ARBA" id="ARBA00023157"/>
    </source>
</evidence>
<keyword evidence="4" id="KW-0575">Peroxidase</keyword>
<dbReference type="CDD" id="cd03017">
    <property type="entry name" value="PRX_BCP"/>
    <property type="match status" value="1"/>
</dbReference>
<evidence type="ECO:0000256" key="11">
    <source>
        <dbReference type="ARBA" id="ARBA00041373"/>
    </source>
</evidence>
<keyword evidence="7" id="KW-1015">Disulfide bond</keyword>
<evidence type="ECO:0000313" key="15">
    <source>
        <dbReference type="EMBL" id="ACL41399.1"/>
    </source>
</evidence>
<gene>
    <name evidence="15" type="ordered locus">Achl_3442</name>
</gene>
<comment type="catalytic activity">
    <reaction evidence="12">
        <text>a hydroperoxide + [thioredoxin]-dithiol = an alcohol + [thioredoxin]-disulfide + H2O</text>
        <dbReference type="Rhea" id="RHEA:62620"/>
        <dbReference type="Rhea" id="RHEA-COMP:10698"/>
        <dbReference type="Rhea" id="RHEA-COMP:10700"/>
        <dbReference type="ChEBI" id="CHEBI:15377"/>
        <dbReference type="ChEBI" id="CHEBI:29950"/>
        <dbReference type="ChEBI" id="CHEBI:30879"/>
        <dbReference type="ChEBI" id="CHEBI:35924"/>
        <dbReference type="ChEBI" id="CHEBI:50058"/>
        <dbReference type="EC" id="1.11.1.24"/>
    </reaction>
</comment>
<dbReference type="OrthoDB" id="9812811at2"/>